<gene>
    <name evidence="1" type="ORF">ACFQDM_06710</name>
</gene>
<evidence type="ECO:0008006" key="3">
    <source>
        <dbReference type="Google" id="ProtNLM"/>
    </source>
</evidence>
<dbReference type="SUPFAM" id="SSF56672">
    <property type="entry name" value="DNA/RNA polymerases"/>
    <property type="match status" value="1"/>
</dbReference>
<comment type="caution">
    <text evidence="1">The sequence shown here is derived from an EMBL/GenBank/DDBJ whole genome shotgun (WGS) entry which is preliminary data.</text>
</comment>
<dbReference type="InterPro" id="IPR043502">
    <property type="entry name" value="DNA/RNA_pol_sf"/>
</dbReference>
<proteinExistence type="predicted"/>
<dbReference type="EMBL" id="JBHSSW010000006">
    <property type="protein sequence ID" value="MFC6197762.1"/>
    <property type="molecule type" value="Genomic_DNA"/>
</dbReference>
<evidence type="ECO:0000313" key="2">
    <source>
        <dbReference type="Proteomes" id="UP001596303"/>
    </source>
</evidence>
<name>A0ABW1S8G9_9PROT</name>
<feature type="non-terminal residue" evidence="1">
    <location>
        <position position="138"/>
    </location>
</feature>
<evidence type="ECO:0000313" key="1">
    <source>
        <dbReference type="EMBL" id="MFC6197762.1"/>
    </source>
</evidence>
<sequence length="138" mass="15646">MPSETPSKIFSSFFSEENLKRIFDERIKDAKFIGLDGVKASSLGADIDSAIETAIIKIHAGRYRFTRYREKLIIKNHRKPPRQIAIPTVRDALVLRALCDYLTEIYGDCRMTPPHDVIKRLATAASSASPDDCFLRMD</sequence>
<accession>A0ABW1S8G9</accession>
<organism evidence="1 2">
    <name type="scientific">Ponticaulis profundi</name>
    <dbReference type="NCBI Taxonomy" id="2665222"/>
    <lineage>
        <taxon>Bacteria</taxon>
        <taxon>Pseudomonadati</taxon>
        <taxon>Pseudomonadota</taxon>
        <taxon>Alphaproteobacteria</taxon>
        <taxon>Hyphomonadales</taxon>
        <taxon>Hyphomonadaceae</taxon>
        <taxon>Ponticaulis</taxon>
    </lineage>
</organism>
<dbReference type="Proteomes" id="UP001596303">
    <property type="component" value="Unassembled WGS sequence"/>
</dbReference>
<reference evidence="2" key="1">
    <citation type="journal article" date="2019" name="Int. J. Syst. Evol. Microbiol.">
        <title>The Global Catalogue of Microorganisms (GCM) 10K type strain sequencing project: providing services to taxonomists for standard genome sequencing and annotation.</title>
        <authorList>
            <consortium name="The Broad Institute Genomics Platform"/>
            <consortium name="The Broad Institute Genome Sequencing Center for Infectious Disease"/>
            <person name="Wu L."/>
            <person name="Ma J."/>
        </authorList>
    </citation>
    <scope>NUCLEOTIDE SEQUENCE [LARGE SCALE GENOMIC DNA]</scope>
    <source>
        <strain evidence="2">CGMCC-1.15741</strain>
    </source>
</reference>
<protein>
    <recommendedName>
        <fullName evidence="3">Reverse transcriptase domain-containing protein</fullName>
    </recommendedName>
</protein>
<keyword evidence="2" id="KW-1185">Reference proteome</keyword>